<evidence type="ECO:0000256" key="1">
    <source>
        <dbReference type="SAM" id="Phobius"/>
    </source>
</evidence>
<organism evidence="2 3">
    <name type="scientific">Terrihalobacillus insolitus</name>
    <dbReference type="NCBI Taxonomy" id="2950438"/>
    <lineage>
        <taxon>Bacteria</taxon>
        <taxon>Bacillati</taxon>
        <taxon>Bacillota</taxon>
        <taxon>Bacilli</taxon>
        <taxon>Bacillales</taxon>
        <taxon>Bacillaceae</taxon>
        <taxon>Terrihalobacillus</taxon>
    </lineage>
</organism>
<keyword evidence="3" id="KW-1185">Reference proteome</keyword>
<reference evidence="2" key="1">
    <citation type="submission" date="2022-06" db="EMBL/GenBank/DDBJ databases">
        <title>Aquibacillus sp. a new bacterium isolated from soil saline samples.</title>
        <authorList>
            <person name="Galisteo C."/>
            <person name="De La Haba R."/>
            <person name="Sanchez-Porro C."/>
            <person name="Ventosa A."/>
        </authorList>
    </citation>
    <scope>NUCLEOTIDE SEQUENCE</scope>
    <source>
        <strain evidence="2">3ASR75-11</strain>
    </source>
</reference>
<dbReference type="EMBL" id="JAMQKB010000010">
    <property type="protein sequence ID" value="MDC3425091.1"/>
    <property type="molecule type" value="Genomic_DNA"/>
</dbReference>
<keyword evidence="1" id="KW-1133">Transmembrane helix</keyword>
<evidence type="ECO:0000313" key="2">
    <source>
        <dbReference type="EMBL" id="MDC3425091.1"/>
    </source>
</evidence>
<accession>A0A9X3WVR1</accession>
<dbReference type="RefSeq" id="WP_272436891.1">
    <property type="nucleotide sequence ID" value="NZ_JAMQKB010000010.1"/>
</dbReference>
<gene>
    <name evidence="2" type="ORF">NC797_11295</name>
</gene>
<comment type="caution">
    <text evidence="2">The sequence shown here is derived from an EMBL/GenBank/DDBJ whole genome shotgun (WGS) entry which is preliminary data.</text>
</comment>
<keyword evidence="1" id="KW-0472">Membrane</keyword>
<dbReference type="Proteomes" id="UP001145050">
    <property type="component" value="Unassembled WGS sequence"/>
</dbReference>
<evidence type="ECO:0000313" key="3">
    <source>
        <dbReference type="Proteomes" id="UP001145050"/>
    </source>
</evidence>
<protein>
    <submittedName>
        <fullName evidence="2">Uncharacterized protein</fullName>
    </submittedName>
</protein>
<dbReference type="AlphaFoldDB" id="A0A9X3WVR1"/>
<proteinExistence type="predicted"/>
<feature type="transmembrane region" description="Helical" evidence="1">
    <location>
        <begin position="33"/>
        <end position="53"/>
    </location>
</feature>
<sequence>MLYTFLVILGSFILGFILYQISPIQVIFEHTDLLGMFQIANFIILVVILYLLLKKRSE</sequence>
<keyword evidence="1" id="KW-0812">Transmembrane</keyword>
<name>A0A9X3WVR1_9BACI</name>